<dbReference type="PANTHER" id="PTHR34185">
    <property type="entry name" value="DIADENYLATE CYCLASE"/>
    <property type="match status" value="1"/>
</dbReference>
<dbReference type="GO" id="GO:0005524">
    <property type="term" value="F:ATP binding"/>
    <property type="evidence" value="ECO:0007669"/>
    <property type="project" value="UniProtKB-UniRule"/>
</dbReference>
<dbReference type="EC" id="2.7.7.85" evidence="10"/>
<dbReference type="PANTHER" id="PTHR34185:SF1">
    <property type="entry name" value="DIADENYLATE CYCLASE"/>
    <property type="match status" value="1"/>
</dbReference>
<dbReference type="EMBL" id="AP019735">
    <property type="protein sequence ID" value="BBL04594.1"/>
    <property type="molecule type" value="Genomic_DNA"/>
</dbReference>
<evidence type="ECO:0000256" key="7">
    <source>
        <dbReference type="ARBA" id="ARBA00022840"/>
    </source>
</evidence>
<accession>A0A3D3YM28</accession>
<dbReference type="InterPro" id="IPR034701">
    <property type="entry name" value="CdaA"/>
</dbReference>
<comment type="caution">
    <text evidence="10">Lacks conserved residue(s) required for the propagation of feature annotation.</text>
</comment>
<dbReference type="GO" id="GO:0004016">
    <property type="term" value="F:adenylate cyclase activity"/>
    <property type="evidence" value="ECO:0007669"/>
    <property type="project" value="UniProtKB-UniRule"/>
</dbReference>
<dbReference type="Pfam" id="PF02457">
    <property type="entry name" value="DAC"/>
    <property type="match status" value="1"/>
</dbReference>
<keyword evidence="12" id="KW-1185">Reference proteome</keyword>
<keyword evidence="7 10" id="KW-0067">ATP-binding</keyword>
<accession>A0A4Y1XKY6</accession>
<dbReference type="FunFam" id="3.40.1700.10:FF:000002">
    <property type="entry name" value="Diadenylate cyclase"/>
    <property type="match status" value="1"/>
</dbReference>
<dbReference type="RefSeq" id="WP_019129994.1">
    <property type="nucleotide sequence ID" value="NZ_AP019735.1"/>
</dbReference>
<evidence type="ECO:0000256" key="6">
    <source>
        <dbReference type="ARBA" id="ARBA00022741"/>
    </source>
</evidence>
<dbReference type="PROSITE" id="PS51794">
    <property type="entry name" value="DAC"/>
    <property type="match status" value="1"/>
</dbReference>
<dbReference type="Gene3D" id="3.40.1700.10">
    <property type="entry name" value="DNA integrity scanning protein, DisA, N-terminal domain"/>
    <property type="match status" value="1"/>
</dbReference>
<evidence type="ECO:0000256" key="1">
    <source>
        <dbReference type="ARBA" id="ARBA00000877"/>
    </source>
</evidence>
<dbReference type="InterPro" id="IPR014046">
    <property type="entry name" value="C-di-AMP_synthase"/>
</dbReference>
<keyword evidence="9 10" id="KW-0472">Membrane</keyword>
<dbReference type="GO" id="GO:0006171">
    <property type="term" value="P:cAMP biosynthetic process"/>
    <property type="evidence" value="ECO:0007669"/>
    <property type="project" value="InterPro"/>
</dbReference>
<keyword evidence="3 10" id="KW-0808">Transferase</keyword>
<comment type="similarity">
    <text evidence="10">Belongs to the adenylate cyclase family. DacA/CdaA subfamily.</text>
</comment>
<dbReference type="OrthoDB" id="9807385at2"/>
<feature type="transmembrane region" description="Helical" evidence="10">
    <location>
        <begin position="56"/>
        <end position="77"/>
    </location>
</feature>
<keyword evidence="2 10" id="KW-1003">Cell membrane</keyword>
<keyword evidence="6 10" id="KW-0547">Nucleotide-binding</keyword>
<dbReference type="KEGG" id="acou:A5CBH24_19070"/>
<comment type="subunit">
    <text evidence="10">Probably a homodimer.</text>
</comment>
<keyword evidence="5 10" id="KW-0548">Nucleotidyltransferase</keyword>
<evidence type="ECO:0000313" key="12">
    <source>
        <dbReference type="Proteomes" id="UP000318946"/>
    </source>
</evidence>
<keyword evidence="4 10" id="KW-0812">Transmembrane</keyword>
<keyword evidence="8 10" id="KW-1133">Transmembrane helix</keyword>
<evidence type="ECO:0000256" key="4">
    <source>
        <dbReference type="ARBA" id="ARBA00022692"/>
    </source>
</evidence>
<accession>A0A4Y1WVX4</accession>
<dbReference type="Pfam" id="PF19293">
    <property type="entry name" value="CdaA_N"/>
    <property type="match status" value="1"/>
</dbReference>
<feature type="transmembrane region" description="Helical" evidence="10">
    <location>
        <begin position="6"/>
        <end position="25"/>
    </location>
</feature>
<proteinExistence type="inferred from homology"/>
<comment type="function">
    <text evidence="10">Catalyzes the condensation of 2 ATP molecules into cyclic di-AMP (c-di-AMP), a second messenger used to regulate differing processes in different bacteria.</text>
</comment>
<dbReference type="InterPro" id="IPR003390">
    <property type="entry name" value="DNA_integrity_scan_DisA_N"/>
</dbReference>
<dbReference type="Proteomes" id="UP000318946">
    <property type="component" value="Chromosome"/>
</dbReference>
<dbReference type="GO" id="GO:0106408">
    <property type="term" value="F:diadenylate cyclase activity"/>
    <property type="evidence" value="ECO:0007669"/>
    <property type="project" value="UniProtKB-EC"/>
</dbReference>
<evidence type="ECO:0000256" key="9">
    <source>
        <dbReference type="ARBA" id="ARBA00023136"/>
    </source>
</evidence>
<dbReference type="GeneID" id="78342624"/>
<dbReference type="PIRSF" id="PIRSF004793">
    <property type="entry name" value="UCP004793"/>
    <property type="match status" value="1"/>
</dbReference>
<dbReference type="STRING" id="1118061.GCA_000311925_00779"/>
<reference evidence="12" key="1">
    <citation type="submission" date="2019-06" db="EMBL/GenBank/DDBJ databases">
        <title>Alistipes onderdonkii subsp. vulgaris subsp. nov., Alistipes dispar sp. nov. and Alistipes communis sp. nov., isolated from human faeces, and creation of Alistipes onderdonkii subsp. onderdonkii subsp. nov.</title>
        <authorList>
            <person name="Sakamoto M."/>
            <person name="Ikeyama N."/>
            <person name="Ogata Y."/>
            <person name="Suda W."/>
            <person name="Iino T."/>
            <person name="Hattori M."/>
            <person name="Ohkuma M."/>
        </authorList>
    </citation>
    <scope>NUCLEOTIDE SEQUENCE [LARGE SCALE GENOMIC DNA]</scope>
    <source>
        <strain evidence="12">5CBH24</strain>
    </source>
</reference>
<dbReference type="InterPro" id="IPR036888">
    <property type="entry name" value="DNA_integrity_DisA_N_sf"/>
</dbReference>
<dbReference type="SUPFAM" id="SSF143597">
    <property type="entry name" value="YojJ-like"/>
    <property type="match status" value="1"/>
</dbReference>
<evidence type="ECO:0000256" key="5">
    <source>
        <dbReference type="ARBA" id="ARBA00022695"/>
    </source>
</evidence>
<organism evidence="11 12">
    <name type="scientific">Alistipes communis</name>
    <dbReference type="NCBI Taxonomy" id="2585118"/>
    <lineage>
        <taxon>Bacteria</taxon>
        <taxon>Pseudomonadati</taxon>
        <taxon>Bacteroidota</taxon>
        <taxon>Bacteroidia</taxon>
        <taxon>Bacteroidales</taxon>
        <taxon>Rikenellaceae</taxon>
        <taxon>Alistipes</taxon>
    </lineage>
</organism>
<evidence type="ECO:0000313" key="11">
    <source>
        <dbReference type="EMBL" id="BBL04594.1"/>
    </source>
</evidence>
<comment type="catalytic activity">
    <reaction evidence="1 10">
        <text>2 ATP = 3',3'-c-di-AMP + 2 diphosphate</text>
        <dbReference type="Rhea" id="RHEA:35655"/>
        <dbReference type="ChEBI" id="CHEBI:30616"/>
        <dbReference type="ChEBI" id="CHEBI:33019"/>
        <dbReference type="ChEBI" id="CHEBI:71500"/>
        <dbReference type="EC" id="2.7.7.85"/>
    </reaction>
</comment>
<dbReference type="AlphaFoldDB" id="A0A3D3YM28"/>
<feature type="transmembrane region" description="Helical" evidence="10">
    <location>
        <begin position="32"/>
        <end position="50"/>
    </location>
</feature>
<gene>
    <name evidence="10" type="primary">dacA</name>
    <name evidence="11" type="ORF">A5CBH24_19070</name>
</gene>
<dbReference type="NCBIfam" id="TIGR00159">
    <property type="entry name" value="diadenylate cyclase CdaA"/>
    <property type="match status" value="1"/>
</dbReference>
<dbReference type="HAMAP" id="MF_01499">
    <property type="entry name" value="DacA"/>
    <property type="match status" value="1"/>
</dbReference>
<evidence type="ECO:0000256" key="2">
    <source>
        <dbReference type="ARBA" id="ARBA00022475"/>
    </source>
</evidence>
<name>A0A3D3YM28_9BACT</name>
<evidence type="ECO:0000256" key="3">
    <source>
        <dbReference type="ARBA" id="ARBA00022679"/>
    </source>
</evidence>
<evidence type="ECO:0000256" key="10">
    <source>
        <dbReference type="HAMAP-Rule" id="MF_01499"/>
    </source>
</evidence>
<sequence length="256" mass="28217">MGFVPFTFIDLIDILFVAYIMYWIYRTTKGTNAPYIISGIIVVYLLWVIVKTLNMELLSTILGHIISVGAIALIVVFQPEIRRFLQKIGMSQKRFNFISRIFNHGSKIAETNLQPLVVACREMSDTKTGALVVIGQQSDLSLITEGGICLDAKISSQLIHNIFFKNSPLHDGAVVIEGDRIVAARCILPVTQSDVPKSFGTRHRAAIGMSEISDAIILVVSEETGAISIANNGRINLNIPSDRLGAVLQKYLISKK</sequence>
<dbReference type="InterPro" id="IPR045585">
    <property type="entry name" value="CdaA_N"/>
</dbReference>
<evidence type="ECO:0000256" key="8">
    <source>
        <dbReference type="ARBA" id="ARBA00022989"/>
    </source>
</evidence>
<dbReference type="InterPro" id="IPR050338">
    <property type="entry name" value="DisA"/>
</dbReference>
<protein>
    <recommendedName>
        <fullName evidence="10">Diadenylate cyclase</fullName>
        <shortName evidence="10">DAC</shortName>
        <ecNumber evidence="10">2.7.7.85</ecNumber>
    </recommendedName>
    <alternativeName>
        <fullName evidence="10">Cyclic-di-AMP synthase</fullName>
        <shortName evidence="10">c-di-AMP synthase</shortName>
    </alternativeName>
</protein>